<name>A0A328B6U4_9CAUL</name>
<keyword evidence="4" id="KW-1133">Transmembrane helix</keyword>
<reference evidence="7" key="1">
    <citation type="submission" date="2018-05" db="EMBL/GenBank/DDBJ databases">
        <authorList>
            <person name="Li X."/>
        </authorList>
    </citation>
    <scope>NUCLEOTIDE SEQUENCE [LARGE SCALE GENOMIC DNA]</scope>
    <source>
        <strain evidence="7">HKS-05</strain>
    </source>
</reference>
<evidence type="ECO:0000256" key="1">
    <source>
        <dbReference type="ARBA" id="ARBA00006739"/>
    </source>
</evidence>
<comment type="similarity">
    <text evidence="1">Belongs to the glycosyltransferase 2 family.</text>
</comment>
<evidence type="ECO:0000256" key="2">
    <source>
        <dbReference type="ARBA" id="ARBA00022676"/>
    </source>
</evidence>
<feature type="transmembrane region" description="Helical" evidence="4">
    <location>
        <begin position="234"/>
        <end position="256"/>
    </location>
</feature>
<dbReference type="GO" id="GO:0016757">
    <property type="term" value="F:glycosyltransferase activity"/>
    <property type="evidence" value="ECO:0007669"/>
    <property type="project" value="UniProtKB-KW"/>
</dbReference>
<accession>A0A328B6U4</accession>
<keyword evidence="7" id="KW-1185">Reference proteome</keyword>
<dbReference type="Gene3D" id="3.90.550.10">
    <property type="entry name" value="Spore Coat Polysaccharide Biosynthesis Protein SpsA, Chain A"/>
    <property type="match status" value="1"/>
</dbReference>
<dbReference type="RefSeq" id="WP_111458030.1">
    <property type="nucleotide sequence ID" value="NZ_QFYP01000001.1"/>
</dbReference>
<dbReference type="InterPro" id="IPR001173">
    <property type="entry name" value="Glyco_trans_2-like"/>
</dbReference>
<dbReference type="PANTHER" id="PTHR43685:SF5">
    <property type="entry name" value="GLYCOSYLTRANSFERASE EPSE-RELATED"/>
    <property type="match status" value="1"/>
</dbReference>
<dbReference type="OrthoDB" id="5291101at2"/>
<gene>
    <name evidence="6" type="ORF">DJ021_13430</name>
</gene>
<evidence type="ECO:0000313" key="7">
    <source>
        <dbReference type="Proteomes" id="UP000249842"/>
    </source>
</evidence>
<keyword evidence="4" id="KW-0472">Membrane</keyword>
<proteinExistence type="inferred from homology"/>
<feature type="domain" description="Glycosyltransferase 2-like" evidence="5">
    <location>
        <begin position="18"/>
        <end position="120"/>
    </location>
</feature>
<dbReference type="InterPro" id="IPR050834">
    <property type="entry name" value="Glycosyltransf_2"/>
</dbReference>
<feature type="transmembrane region" description="Helical" evidence="4">
    <location>
        <begin position="68"/>
        <end position="89"/>
    </location>
</feature>
<evidence type="ECO:0000259" key="5">
    <source>
        <dbReference type="Pfam" id="PF00535"/>
    </source>
</evidence>
<sequence>MNQGADRLACCMPLRDPGPELLETLASFERCEAKPFLIVVDDGSAVPVEIDFARFGLDGMVFRFKGKVGISTALNTGLILALGLGFQIIARMDGDDLNHAARFSKQLAYLDEHPECLAVFGGADLIDEGGALTGSRTPPVDPGRLLRAMAMNNVLIHPTAAFRAEYISRIGLYSDAFPRAEDYDYFMRGLAAGVVQVMNTPLISYRLRQGSVSFTHYRQQLTSRLRVQWRYLRLFGAAGWIGMARTLGLLLAGYLLPVRAVGALRRQWSYAFGPGARTLRRAGSSAADAAGHRSVNA</sequence>
<keyword evidence="3" id="KW-0808">Transferase</keyword>
<evidence type="ECO:0000256" key="4">
    <source>
        <dbReference type="SAM" id="Phobius"/>
    </source>
</evidence>
<evidence type="ECO:0000313" key="6">
    <source>
        <dbReference type="EMBL" id="RAK60738.1"/>
    </source>
</evidence>
<evidence type="ECO:0000256" key="3">
    <source>
        <dbReference type="ARBA" id="ARBA00022679"/>
    </source>
</evidence>
<dbReference type="PANTHER" id="PTHR43685">
    <property type="entry name" value="GLYCOSYLTRANSFERASE"/>
    <property type="match status" value="1"/>
</dbReference>
<protein>
    <recommendedName>
        <fullName evidence="5">Glycosyltransferase 2-like domain-containing protein</fullName>
    </recommendedName>
</protein>
<dbReference type="AlphaFoldDB" id="A0A328B6U4"/>
<dbReference type="SUPFAM" id="SSF53448">
    <property type="entry name" value="Nucleotide-diphospho-sugar transferases"/>
    <property type="match status" value="1"/>
</dbReference>
<keyword evidence="2" id="KW-0328">Glycosyltransferase</keyword>
<dbReference type="Pfam" id="PF00535">
    <property type="entry name" value="Glycos_transf_2"/>
    <property type="match status" value="1"/>
</dbReference>
<organism evidence="6 7">
    <name type="scientific">Phenylobacterium hankyongense</name>
    <dbReference type="NCBI Taxonomy" id="1813876"/>
    <lineage>
        <taxon>Bacteria</taxon>
        <taxon>Pseudomonadati</taxon>
        <taxon>Pseudomonadota</taxon>
        <taxon>Alphaproteobacteria</taxon>
        <taxon>Caulobacterales</taxon>
        <taxon>Caulobacteraceae</taxon>
        <taxon>Phenylobacterium</taxon>
    </lineage>
</organism>
<comment type="caution">
    <text evidence="6">The sequence shown here is derived from an EMBL/GenBank/DDBJ whole genome shotgun (WGS) entry which is preliminary data.</text>
</comment>
<dbReference type="InterPro" id="IPR029044">
    <property type="entry name" value="Nucleotide-diphossugar_trans"/>
</dbReference>
<keyword evidence="4" id="KW-0812">Transmembrane</keyword>
<dbReference type="Proteomes" id="UP000249842">
    <property type="component" value="Unassembled WGS sequence"/>
</dbReference>
<dbReference type="EMBL" id="QFYP01000001">
    <property type="protein sequence ID" value="RAK60738.1"/>
    <property type="molecule type" value="Genomic_DNA"/>
</dbReference>